<dbReference type="OrthoDB" id="2492003at2759"/>
<evidence type="ECO:0000313" key="2">
    <source>
        <dbReference type="Proteomes" id="UP001153678"/>
    </source>
</evidence>
<dbReference type="AlphaFoldDB" id="A0A9W4SGV6"/>
<organism evidence="1 2">
    <name type="scientific">Funneliformis geosporum</name>
    <dbReference type="NCBI Taxonomy" id="1117311"/>
    <lineage>
        <taxon>Eukaryota</taxon>
        <taxon>Fungi</taxon>
        <taxon>Fungi incertae sedis</taxon>
        <taxon>Mucoromycota</taxon>
        <taxon>Glomeromycotina</taxon>
        <taxon>Glomeromycetes</taxon>
        <taxon>Glomerales</taxon>
        <taxon>Glomeraceae</taxon>
        <taxon>Funneliformis</taxon>
    </lineage>
</organism>
<protein>
    <submittedName>
        <fullName evidence="1">9134_t:CDS:1</fullName>
    </submittedName>
</protein>
<dbReference type="Proteomes" id="UP001153678">
    <property type="component" value="Unassembled WGS sequence"/>
</dbReference>
<evidence type="ECO:0000313" key="1">
    <source>
        <dbReference type="EMBL" id="CAI2169098.1"/>
    </source>
</evidence>
<dbReference type="EMBL" id="CAMKVN010000549">
    <property type="protein sequence ID" value="CAI2169098.1"/>
    <property type="molecule type" value="Genomic_DNA"/>
</dbReference>
<name>A0A9W4SGV6_9GLOM</name>
<reference evidence="1" key="1">
    <citation type="submission" date="2022-08" db="EMBL/GenBank/DDBJ databases">
        <authorList>
            <person name="Kallberg Y."/>
            <person name="Tangrot J."/>
            <person name="Rosling A."/>
        </authorList>
    </citation>
    <scope>NUCLEOTIDE SEQUENCE</scope>
    <source>
        <strain evidence="1">Wild A</strain>
    </source>
</reference>
<gene>
    <name evidence="1" type="ORF">FWILDA_LOCUS3908</name>
</gene>
<keyword evidence="2" id="KW-1185">Reference proteome</keyword>
<proteinExistence type="predicted"/>
<accession>A0A9W4SGV6</accession>
<sequence>MYDTLPQILEYQPPLSLLKSFGSSWPATQLIHKLRQNISQFYNYYKTNRRDKTNSPLFLALGGAGIGKSRLLTELPRIAQSAVTNLYVKHQLDNCIIFNVSFESGTIYDGNCEKIALQAIGIQMLWQLLRQHESVLDFNQFRQNPAHHLSVSDVLSRISYKGHCLSTIASMVIGHPAFIIACCSATIVEPIVDVLAKSQQLRVLLPFHVLDPPQRDGKNIFNIEHPLIRILVEDMGGNGRALEALEIHIPADIDNCYIGKLMHNIISDIAQLYSDVLDNSSHLWGNFESNFGTYSNTQK</sequence>
<comment type="caution">
    <text evidence="1">The sequence shown here is derived from an EMBL/GenBank/DDBJ whole genome shotgun (WGS) entry which is preliminary data.</text>
</comment>